<sequence>MPEFDIPEQSSRSPEESSSEPVFRPGAGPDHPLRVQVHRPGTGVLVLSAGGTLDTATTADFAELVRHRLECTASGLVLDLAHIEFIDTDGIITLLETATRAQARGVELVLVPGPSVTRLLELLEVGDRFVREDSAEHAVSNAQAAVRGRSR</sequence>
<protein>
    <submittedName>
        <fullName evidence="3">Anti-anti-sigma factor</fullName>
    </submittedName>
</protein>
<dbReference type="PROSITE" id="PS50801">
    <property type="entry name" value="STAS"/>
    <property type="match status" value="1"/>
</dbReference>
<evidence type="ECO:0000259" key="2">
    <source>
        <dbReference type="PROSITE" id="PS50801"/>
    </source>
</evidence>
<feature type="region of interest" description="Disordered" evidence="1">
    <location>
        <begin position="1"/>
        <end position="31"/>
    </location>
</feature>
<dbReference type="Gene3D" id="3.30.750.24">
    <property type="entry name" value="STAS domain"/>
    <property type="match status" value="1"/>
</dbReference>
<dbReference type="AlphaFoldDB" id="A0A1H0ZEV2"/>
<accession>A0A1H0ZEV2</accession>
<dbReference type="CDD" id="cd07043">
    <property type="entry name" value="STAS_anti-anti-sigma_factors"/>
    <property type="match status" value="1"/>
</dbReference>
<dbReference type="PANTHER" id="PTHR33495">
    <property type="entry name" value="ANTI-SIGMA FACTOR ANTAGONIST TM_1081-RELATED-RELATED"/>
    <property type="match status" value="1"/>
</dbReference>
<feature type="domain" description="STAS" evidence="2">
    <location>
        <begin position="43"/>
        <end position="146"/>
    </location>
</feature>
<dbReference type="InterPro" id="IPR036513">
    <property type="entry name" value="STAS_dom_sf"/>
</dbReference>
<reference evidence="4" key="1">
    <citation type="submission" date="2016-10" db="EMBL/GenBank/DDBJ databases">
        <authorList>
            <person name="Varghese N."/>
            <person name="Submissions S."/>
        </authorList>
    </citation>
    <scope>NUCLEOTIDE SEQUENCE [LARGE SCALE GENOMIC DNA]</scope>
    <source>
        <strain evidence="4">DSM 45459</strain>
    </source>
</reference>
<name>A0A1H0ZEV2_9ACTN</name>
<dbReference type="RefSeq" id="WP_207630399.1">
    <property type="nucleotide sequence ID" value="NZ_FNKO01000001.1"/>
</dbReference>
<dbReference type="EMBL" id="FNKO01000001">
    <property type="protein sequence ID" value="SDQ26055.1"/>
    <property type="molecule type" value="Genomic_DNA"/>
</dbReference>
<organism evidence="3 4">
    <name type="scientific">Actinopolyspora saharensis</name>
    <dbReference type="NCBI Taxonomy" id="995062"/>
    <lineage>
        <taxon>Bacteria</taxon>
        <taxon>Bacillati</taxon>
        <taxon>Actinomycetota</taxon>
        <taxon>Actinomycetes</taxon>
        <taxon>Actinopolysporales</taxon>
        <taxon>Actinopolysporaceae</taxon>
        <taxon>Actinopolyspora</taxon>
    </lineage>
</organism>
<keyword evidence="4" id="KW-1185">Reference proteome</keyword>
<dbReference type="PANTHER" id="PTHR33495:SF2">
    <property type="entry name" value="ANTI-SIGMA FACTOR ANTAGONIST TM_1081-RELATED"/>
    <property type="match status" value="1"/>
</dbReference>
<dbReference type="GO" id="GO:0043856">
    <property type="term" value="F:anti-sigma factor antagonist activity"/>
    <property type="evidence" value="ECO:0007669"/>
    <property type="project" value="TreeGrafter"/>
</dbReference>
<dbReference type="Proteomes" id="UP000199301">
    <property type="component" value="Unassembled WGS sequence"/>
</dbReference>
<evidence type="ECO:0000256" key="1">
    <source>
        <dbReference type="SAM" id="MobiDB-lite"/>
    </source>
</evidence>
<evidence type="ECO:0000313" key="3">
    <source>
        <dbReference type="EMBL" id="SDQ26055.1"/>
    </source>
</evidence>
<proteinExistence type="predicted"/>
<dbReference type="STRING" id="995062.SAMN04489718_1009"/>
<dbReference type="Pfam" id="PF01740">
    <property type="entry name" value="STAS"/>
    <property type="match status" value="1"/>
</dbReference>
<dbReference type="InterPro" id="IPR002645">
    <property type="entry name" value="STAS_dom"/>
</dbReference>
<dbReference type="SUPFAM" id="SSF52091">
    <property type="entry name" value="SpoIIaa-like"/>
    <property type="match status" value="1"/>
</dbReference>
<gene>
    <name evidence="3" type="ORF">SAMN04489718_1009</name>
</gene>
<evidence type="ECO:0000313" key="4">
    <source>
        <dbReference type="Proteomes" id="UP000199301"/>
    </source>
</evidence>